<evidence type="ECO:0000313" key="2">
    <source>
        <dbReference type="EnsemblMetazoa" id="GAUT032304-PA"/>
    </source>
</evidence>
<sequence length="267" mass="28717">MPTLPNIVLKAISLACFAGSVIMGSIDFVAIASVSESYCIVGNHVTDEIGFHLLLLRVIFIPDCIYAFCLLASLPFNACSFGAEPTTIVYNVLAGLLAQVSLSKLPTIEDCGNIAMPTILTVPKSNGSLIGILHFVNAGVCLIFLPVVEKKPQRTWPLPNDSIGCCTNRKESVYVSKCNSRTIGYNILAGMIAHSSLSKVTLIEDCGNEAMQVLLFQPAATVSLVGTLHYANAFVSVVFLARVESPVQLFARHLFKQMTSESFINLG</sequence>
<protein>
    <submittedName>
        <fullName evidence="2">Uncharacterized protein</fullName>
    </submittedName>
</protein>
<dbReference type="AlphaFoldDB" id="A0A1A9VBW2"/>
<keyword evidence="1" id="KW-0812">Transmembrane</keyword>
<evidence type="ECO:0000256" key="1">
    <source>
        <dbReference type="SAM" id="Phobius"/>
    </source>
</evidence>
<keyword evidence="1" id="KW-1133">Transmembrane helix</keyword>
<feature type="transmembrane region" description="Helical" evidence="1">
    <location>
        <begin position="54"/>
        <end position="76"/>
    </location>
</feature>
<keyword evidence="3" id="KW-1185">Reference proteome</keyword>
<dbReference type="VEuPathDB" id="VectorBase:GAUT032304"/>
<accession>A0A1A9VBW2</accession>
<organism evidence="2 3">
    <name type="scientific">Glossina austeni</name>
    <name type="common">Savannah tsetse fly</name>
    <dbReference type="NCBI Taxonomy" id="7395"/>
    <lineage>
        <taxon>Eukaryota</taxon>
        <taxon>Metazoa</taxon>
        <taxon>Ecdysozoa</taxon>
        <taxon>Arthropoda</taxon>
        <taxon>Hexapoda</taxon>
        <taxon>Insecta</taxon>
        <taxon>Pterygota</taxon>
        <taxon>Neoptera</taxon>
        <taxon>Endopterygota</taxon>
        <taxon>Diptera</taxon>
        <taxon>Brachycera</taxon>
        <taxon>Muscomorpha</taxon>
        <taxon>Hippoboscoidea</taxon>
        <taxon>Glossinidae</taxon>
        <taxon>Glossina</taxon>
    </lineage>
</organism>
<feature type="transmembrane region" description="Helical" evidence="1">
    <location>
        <begin position="128"/>
        <end position="148"/>
    </location>
</feature>
<name>A0A1A9VBW2_GLOAU</name>
<reference evidence="2" key="1">
    <citation type="submission" date="2020-05" db="UniProtKB">
        <authorList>
            <consortium name="EnsemblMetazoa"/>
        </authorList>
    </citation>
    <scope>IDENTIFICATION</scope>
    <source>
        <strain evidence="2">TTRI</strain>
    </source>
</reference>
<evidence type="ECO:0000313" key="3">
    <source>
        <dbReference type="Proteomes" id="UP000078200"/>
    </source>
</evidence>
<dbReference type="Proteomes" id="UP000078200">
    <property type="component" value="Unassembled WGS sequence"/>
</dbReference>
<keyword evidence="1" id="KW-0472">Membrane</keyword>
<feature type="transmembrane region" description="Helical" evidence="1">
    <location>
        <begin position="12"/>
        <end position="34"/>
    </location>
</feature>
<proteinExistence type="predicted"/>
<dbReference type="EnsemblMetazoa" id="GAUT032304-RA">
    <property type="protein sequence ID" value="GAUT032304-PA"/>
    <property type="gene ID" value="GAUT032304"/>
</dbReference>